<dbReference type="InterPro" id="IPR036514">
    <property type="entry name" value="SGNH_hydro_sf"/>
</dbReference>
<dbReference type="Gene3D" id="3.40.50.1110">
    <property type="entry name" value="SGNH hydrolase"/>
    <property type="match status" value="1"/>
</dbReference>
<proteinExistence type="predicted"/>
<dbReference type="AlphaFoldDB" id="A0A3D2X930"/>
<evidence type="ECO:0000313" key="2">
    <source>
        <dbReference type="EMBL" id="HCL03659.1"/>
    </source>
</evidence>
<feature type="domain" description="SGNH hydrolase-type esterase" evidence="1">
    <location>
        <begin position="163"/>
        <end position="321"/>
    </location>
</feature>
<protein>
    <recommendedName>
        <fullName evidence="1">SGNH hydrolase-type esterase domain-containing protein</fullName>
    </recommendedName>
</protein>
<evidence type="ECO:0000313" key="3">
    <source>
        <dbReference type="Proteomes" id="UP000262969"/>
    </source>
</evidence>
<dbReference type="SUPFAM" id="SSF52266">
    <property type="entry name" value="SGNH hydrolase"/>
    <property type="match status" value="1"/>
</dbReference>
<name>A0A3D2X930_9FIRM</name>
<reference evidence="2 3" key="1">
    <citation type="journal article" date="2018" name="Nat. Biotechnol.">
        <title>A standardized bacterial taxonomy based on genome phylogeny substantially revises the tree of life.</title>
        <authorList>
            <person name="Parks D.H."/>
            <person name="Chuvochina M."/>
            <person name="Waite D.W."/>
            <person name="Rinke C."/>
            <person name="Skarshewski A."/>
            <person name="Chaumeil P.A."/>
            <person name="Hugenholtz P."/>
        </authorList>
    </citation>
    <scope>NUCLEOTIDE SEQUENCE [LARGE SCALE GENOMIC DNA]</scope>
    <source>
        <strain evidence="2">UBA11728</strain>
    </source>
</reference>
<comment type="caution">
    <text evidence="2">The sequence shown here is derived from an EMBL/GenBank/DDBJ whole genome shotgun (WGS) entry which is preliminary data.</text>
</comment>
<organism evidence="2 3">
    <name type="scientific">Lachnoclostridium phytofermentans</name>
    <dbReference type="NCBI Taxonomy" id="66219"/>
    <lineage>
        <taxon>Bacteria</taxon>
        <taxon>Bacillati</taxon>
        <taxon>Bacillota</taxon>
        <taxon>Clostridia</taxon>
        <taxon>Lachnospirales</taxon>
        <taxon>Lachnospiraceae</taxon>
    </lineage>
</organism>
<dbReference type="InterPro" id="IPR013830">
    <property type="entry name" value="SGNH_hydro"/>
</dbReference>
<dbReference type="Pfam" id="PF14606">
    <property type="entry name" value="Lipase_GDSL_3"/>
    <property type="match status" value="1"/>
</dbReference>
<evidence type="ECO:0000259" key="1">
    <source>
        <dbReference type="Pfam" id="PF14606"/>
    </source>
</evidence>
<dbReference type="Proteomes" id="UP000262969">
    <property type="component" value="Unassembled WGS sequence"/>
</dbReference>
<accession>A0A3D2X930</accession>
<sequence length="338" mass="38248">MNLDKVEFYNVGDLEPIPGIGENGLVRVPMKVRNLLNEKARYVGMDSIGAEIRFVTDATNIDIYISMQKSESIGNGTIRIYKGNFLYQTYSVQPGITNFFRVTPPPNFQVVNDTMLNQGGFSPKVWRIVCNRSTIVIHGIDTHGHEIRPPKKEELPKLNWLAYGSSITNSHLDGYVHVAASRLKMQVQNMGFSGCCHIEKELVDYMVKERSFDFITCELGVNMLQNYTPDEFSERVRYLISSLKQINKPAIIITPFPHRKSMEYTALIDVYSERNSEFNRILVDQGKSTNSEKIHVVQGSDILDDVNGLSGDLTHPTTYGHAIMGINLANHIKNFLKL</sequence>
<gene>
    <name evidence="2" type="ORF">DHW61_14850</name>
</gene>
<dbReference type="EMBL" id="DPVV01000492">
    <property type="protein sequence ID" value="HCL03659.1"/>
    <property type="molecule type" value="Genomic_DNA"/>
</dbReference>